<feature type="compositionally biased region" description="Basic residues" evidence="1">
    <location>
        <begin position="59"/>
        <end position="79"/>
    </location>
</feature>
<feature type="compositionally biased region" description="Pro residues" evidence="1">
    <location>
        <begin position="1"/>
        <end position="11"/>
    </location>
</feature>
<dbReference type="AlphaFoldDB" id="L8PQ70"/>
<evidence type="ECO:0000313" key="2">
    <source>
        <dbReference type="EMBL" id="ELS57577.1"/>
    </source>
</evidence>
<gene>
    <name evidence="2" type="ORF">STVIR_1428</name>
</gene>
<evidence type="ECO:0000256" key="1">
    <source>
        <dbReference type="SAM" id="MobiDB-lite"/>
    </source>
</evidence>
<accession>L8PQ70</accession>
<feature type="compositionally biased region" description="Gly residues" evidence="1">
    <location>
        <begin position="103"/>
        <end position="117"/>
    </location>
</feature>
<feature type="compositionally biased region" description="Basic and acidic residues" evidence="1">
    <location>
        <begin position="29"/>
        <end position="44"/>
    </location>
</feature>
<protein>
    <submittedName>
        <fullName evidence="2">Uncharacterized protein</fullName>
    </submittedName>
</protein>
<dbReference type="Proteomes" id="UP000011205">
    <property type="component" value="Unassembled WGS sequence"/>
</dbReference>
<sequence>MLPPPPSPCPVRGPRVPRRRRPYPPARAHPSDKQEHGPVEDGNHGRCVRTHGCSASRTGRAHVRRTARALRRGLRRRGGAVRAGCRARLDPGRGGAPRPPGGPGRGLFGGPSAGDAR</sequence>
<dbReference type="EMBL" id="AMLP01000050">
    <property type="protein sequence ID" value="ELS57577.1"/>
    <property type="molecule type" value="Genomic_DNA"/>
</dbReference>
<name>L8PQ70_STRVR</name>
<reference evidence="2 3" key="1">
    <citation type="journal article" date="2013" name="Genome Announc.">
        <title>Draft Genome Sequence of Streptomyces viridochromogenes Strain Tu57, Producer of Avilamycin.</title>
        <authorList>
            <person name="Gruning B.A."/>
            <person name="Erxleben A."/>
            <person name="Hahnlein A."/>
            <person name="Gunther S."/>
        </authorList>
    </citation>
    <scope>NUCLEOTIDE SEQUENCE [LARGE SCALE GENOMIC DNA]</scope>
    <source>
        <strain evidence="2 3">Tue57</strain>
    </source>
</reference>
<evidence type="ECO:0000313" key="3">
    <source>
        <dbReference type="Proteomes" id="UP000011205"/>
    </source>
</evidence>
<proteinExistence type="predicted"/>
<feature type="region of interest" description="Disordered" evidence="1">
    <location>
        <begin position="1"/>
        <end position="117"/>
    </location>
</feature>
<organism evidence="2 3">
    <name type="scientific">Streptomyces viridochromogenes Tue57</name>
    <dbReference type="NCBI Taxonomy" id="1160705"/>
    <lineage>
        <taxon>Bacteria</taxon>
        <taxon>Bacillati</taxon>
        <taxon>Actinomycetota</taxon>
        <taxon>Actinomycetes</taxon>
        <taxon>Kitasatosporales</taxon>
        <taxon>Streptomycetaceae</taxon>
        <taxon>Streptomyces</taxon>
    </lineage>
</organism>
<comment type="caution">
    <text evidence="2">The sequence shown here is derived from an EMBL/GenBank/DDBJ whole genome shotgun (WGS) entry which is preliminary data.</text>
</comment>